<dbReference type="GO" id="GO:0051604">
    <property type="term" value="P:protein maturation"/>
    <property type="evidence" value="ECO:0007669"/>
    <property type="project" value="InterPro"/>
</dbReference>
<feature type="binding site" evidence="4">
    <location>
        <position position="2"/>
    </location>
    <ligand>
        <name>Ni(2+)</name>
        <dbReference type="ChEBI" id="CHEBI:49786"/>
    </ligand>
</feature>
<evidence type="ECO:0000256" key="4">
    <source>
        <dbReference type="HAMAP-Rule" id="MF_00213"/>
    </source>
</evidence>
<organism evidence="5 6">
    <name type="scientific">Clostridium tepidiprofundi DSM 19306</name>
    <dbReference type="NCBI Taxonomy" id="1121338"/>
    <lineage>
        <taxon>Bacteria</taxon>
        <taxon>Bacillati</taxon>
        <taxon>Bacillota</taxon>
        <taxon>Clostridia</taxon>
        <taxon>Eubacteriales</taxon>
        <taxon>Clostridiaceae</taxon>
        <taxon>Clostridium</taxon>
    </lineage>
</organism>
<dbReference type="STRING" id="1121338.CLTEP_00250"/>
<reference evidence="5 6" key="1">
    <citation type="submission" date="2016-02" db="EMBL/GenBank/DDBJ databases">
        <title>Genome sequence of Clostridium tepidiprofundi DSM 19306.</title>
        <authorList>
            <person name="Poehlein A."/>
            <person name="Daniel R."/>
        </authorList>
    </citation>
    <scope>NUCLEOTIDE SEQUENCE [LARGE SCALE GENOMIC DNA]</scope>
    <source>
        <strain evidence="5 6">DSM 19306</strain>
    </source>
</reference>
<dbReference type="InterPro" id="IPR000688">
    <property type="entry name" value="HypA/HybF"/>
</dbReference>
<feature type="binding site" evidence="4">
    <location>
        <position position="73"/>
    </location>
    <ligand>
        <name>Zn(2+)</name>
        <dbReference type="ChEBI" id="CHEBI:29105"/>
    </ligand>
</feature>
<comment type="caution">
    <text evidence="5">The sequence shown here is derived from an EMBL/GenBank/DDBJ whole genome shotgun (WGS) entry which is preliminary data.</text>
</comment>
<dbReference type="PANTHER" id="PTHR34535:SF3">
    <property type="entry name" value="HYDROGENASE MATURATION FACTOR HYPA"/>
    <property type="match status" value="1"/>
</dbReference>
<dbReference type="AlphaFoldDB" id="A0A151B7B5"/>
<name>A0A151B7B5_9CLOT</name>
<keyword evidence="1 4" id="KW-0533">Nickel</keyword>
<dbReference type="RefSeq" id="WP_066820722.1">
    <property type="nucleotide sequence ID" value="NZ_LTBA01000001.1"/>
</dbReference>
<comment type="function">
    <text evidence="4">Involved in the maturation of [NiFe] hydrogenases. Required for nickel insertion into the metal center of the hydrogenase.</text>
</comment>
<keyword evidence="3 4" id="KW-0862">Zinc</keyword>
<dbReference type="Gene3D" id="3.30.2320.80">
    <property type="match status" value="1"/>
</dbReference>
<evidence type="ECO:0000256" key="1">
    <source>
        <dbReference type="ARBA" id="ARBA00022596"/>
    </source>
</evidence>
<comment type="similarity">
    <text evidence="4">Belongs to the HypA/HybF family.</text>
</comment>
<feature type="binding site" evidence="4">
    <location>
        <position position="76"/>
    </location>
    <ligand>
        <name>Zn(2+)</name>
        <dbReference type="ChEBI" id="CHEBI:29105"/>
    </ligand>
</feature>
<dbReference type="Pfam" id="PF01155">
    <property type="entry name" value="HypA"/>
    <property type="match status" value="1"/>
</dbReference>
<dbReference type="EMBL" id="LTBA01000001">
    <property type="protein sequence ID" value="KYH35632.1"/>
    <property type="molecule type" value="Genomic_DNA"/>
</dbReference>
<dbReference type="Proteomes" id="UP000075531">
    <property type="component" value="Unassembled WGS sequence"/>
</dbReference>
<dbReference type="GO" id="GO:0008270">
    <property type="term" value="F:zinc ion binding"/>
    <property type="evidence" value="ECO:0007669"/>
    <property type="project" value="UniProtKB-UniRule"/>
</dbReference>
<dbReference type="GO" id="GO:0016151">
    <property type="term" value="F:nickel cation binding"/>
    <property type="evidence" value="ECO:0007669"/>
    <property type="project" value="UniProtKB-UniRule"/>
</dbReference>
<evidence type="ECO:0000313" key="6">
    <source>
        <dbReference type="Proteomes" id="UP000075531"/>
    </source>
</evidence>
<proteinExistence type="inferred from homology"/>
<gene>
    <name evidence="5" type="primary">hypA_1</name>
    <name evidence="4" type="synonym">hypA</name>
    <name evidence="5" type="ORF">CLTEP_00250</name>
</gene>
<dbReference type="PIRSF" id="PIRSF004761">
    <property type="entry name" value="Hydrgn_mat_HypA"/>
    <property type="match status" value="1"/>
</dbReference>
<dbReference type="PANTHER" id="PTHR34535">
    <property type="entry name" value="HYDROGENASE MATURATION FACTOR HYPA"/>
    <property type="match status" value="1"/>
</dbReference>
<evidence type="ECO:0000256" key="3">
    <source>
        <dbReference type="ARBA" id="ARBA00022833"/>
    </source>
</evidence>
<dbReference type="HAMAP" id="MF_00213">
    <property type="entry name" value="HypA_HybF"/>
    <property type="match status" value="1"/>
</dbReference>
<dbReference type="PATRIC" id="fig|1121338.3.peg.26"/>
<feature type="binding site" evidence="4">
    <location>
        <position position="89"/>
    </location>
    <ligand>
        <name>Zn(2+)</name>
        <dbReference type="ChEBI" id="CHEBI:29105"/>
    </ligand>
</feature>
<evidence type="ECO:0000256" key="2">
    <source>
        <dbReference type="ARBA" id="ARBA00022723"/>
    </source>
</evidence>
<dbReference type="OrthoDB" id="9800361at2"/>
<evidence type="ECO:0000313" key="5">
    <source>
        <dbReference type="EMBL" id="KYH35632.1"/>
    </source>
</evidence>
<accession>A0A151B7B5</accession>
<dbReference type="NCBIfam" id="TIGR00100">
    <property type="entry name" value="hypA"/>
    <property type="match status" value="1"/>
</dbReference>
<keyword evidence="2 4" id="KW-0479">Metal-binding</keyword>
<sequence>MHELPVTQSIVSIASEEANKNNVKVVKEIRIKVGRLTGLMPSCIQYYFDIISKGTVVEGAILDIEKLPIRIRCGSCGKESVIDMNSYSCSFCSSNDIKIIGGNEFYIESLEVE</sequence>
<protein>
    <recommendedName>
        <fullName evidence="4">Hydrogenase maturation factor HypA</fullName>
    </recommendedName>
</protein>
<feature type="binding site" evidence="4">
    <location>
        <position position="92"/>
    </location>
    <ligand>
        <name>Zn(2+)</name>
        <dbReference type="ChEBI" id="CHEBI:29105"/>
    </ligand>
</feature>
<keyword evidence="6" id="KW-1185">Reference proteome</keyword>